<dbReference type="Pfam" id="PF05918">
    <property type="entry name" value="API5"/>
    <property type="match status" value="1"/>
</dbReference>
<gene>
    <name evidence="3" type="ORF">FNF29_07199</name>
</gene>
<dbReference type="PANTHER" id="PTHR12758:SF19">
    <property type="entry name" value="APOPTOSIS INHIBITOR 5"/>
    <property type="match status" value="1"/>
</dbReference>
<accession>A0A5A8C4J9</accession>
<evidence type="ECO:0000256" key="2">
    <source>
        <dbReference type="SAM" id="MobiDB-lite"/>
    </source>
</evidence>
<reference evidence="3 4" key="1">
    <citation type="submission" date="2019-07" db="EMBL/GenBank/DDBJ databases">
        <title>Genomes of Cafeteria roenbergensis.</title>
        <authorList>
            <person name="Fischer M.G."/>
            <person name="Hackl T."/>
            <person name="Roman M."/>
        </authorList>
    </citation>
    <scope>NUCLEOTIDE SEQUENCE [LARGE SCALE GENOMIC DNA]</scope>
    <source>
        <strain evidence="3 4">BVI</strain>
    </source>
</reference>
<dbReference type="AlphaFoldDB" id="A0A5A8C4J9"/>
<name>A0A5A8C4J9_CAFRO</name>
<dbReference type="Proteomes" id="UP000323011">
    <property type="component" value="Unassembled WGS sequence"/>
</dbReference>
<evidence type="ECO:0000313" key="3">
    <source>
        <dbReference type="EMBL" id="KAA0147644.1"/>
    </source>
</evidence>
<feature type="region of interest" description="Disordered" evidence="2">
    <location>
        <begin position="611"/>
        <end position="753"/>
    </location>
</feature>
<organism evidence="3 4">
    <name type="scientific">Cafeteria roenbergensis</name>
    <name type="common">Marine flagellate</name>
    <dbReference type="NCBI Taxonomy" id="33653"/>
    <lineage>
        <taxon>Eukaryota</taxon>
        <taxon>Sar</taxon>
        <taxon>Stramenopiles</taxon>
        <taxon>Bigyra</taxon>
        <taxon>Opalozoa</taxon>
        <taxon>Bicosoecida</taxon>
        <taxon>Cafeteriaceae</taxon>
        <taxon>Cafeteria</taxon>
    </lineage>
</organism>
<feature type="compositionally biased region" description="Gly residues" evidence="2">
    <location>
        <begin position="708"/>
        <end position="747"/>
    </location>
</feature>
<keyword evidence="4" id="KW-1185">Reference proteome</keyword>
<comment type="caution">
    <text evidence="3">The sequence shown here is derived from an EMBL/GenBank/DDBJ whole genome shotgun (WGS) entry which is preliminary data.</text>
</comment>
<dbReference type="EMBL" id="VLTN01000063">
    <property type="protein sequence ID" value="KAA0147644.1"/>
    <property type="molecule type" value="Genomic_DNA"/>
</dbReference>
<evidence type="ECO:0000313" key="4">
    <source>
        <dbReference type="Proteomes" id="UP000323011"/>
    </source>
</evidence>
<dbReference type="GO" id="GO:0005634">
    <property type="term" value="C:nucleus"/>
    <property type="evidence" value="ECO:0007669"/>
    <property type="project" value="TreeGrafter"/>
</dbReference>
<evidence type="ECO:0000256" key="1">
    <source>
        <dbReference type="ARBA" id="ARBA00022703"/>
    </source>
</evidence>
<evidence type="ECO:0008006" key="5">
    <source>
        <dbReference type="Google" id="ProtNLM"/>
    </source>
</evidence>
<proteinExistence type="predicted"/>
<protein>
    <recommendedName>
        <fullName evidence="5">Apoptosis inhibitor 5/fibroblast growth factor 2-interacting factor 2</fullName>
    </recommendedName>
</protein>
<feature type="compositionally biased region" description="Low complexity" evidence="2">
    <location>
        <begin position="637"/>
        <end position="667"/>
    </location>
</feature>
<keyword evidence="1" id="KW-0053">Apoptosis</keyword>
<dbReference type="InterPro" id="IPR008383">
    <property type="entry name" value="API5"/>
</dbReference>
<dbReference type="PANTHER" id="PTHR12758">
    <property type="entry name" value="APOPTOSIS INHIBITOR 5-RELATED"/>
    <property type="match status" value="1"/>
</dbReference>
<dbReference type="GO" id="GO:0003723">
    <property type="term" value="F:RNA binding"/>
    <property type="evidence" value="ECO:0007669"/>
    <property type="project" value="TreeGrafter"/>
</dbReference>
<sequence>MASAAAAAAPVTGPSPAVKAILLAQEALLKVPVEERPGHVDQYNTIITMATADAQAKSMAVRLLPQFFAGIDSETQTKALNAFLDLVEDEDTAMHEQALTKLPEFAVAVPLYVPRLADVLGQVLEGCDREVQAVVNASLAKLSRVDAPAVVSRLLAVVAQGNGVSAEEAADGAPGSAAHDKVILQALDNRVLQRFRERRGVVGEPAIATAKAVLDAGRAAYDAGRTRVARALVHAAARFVEFQPPREPKAATDAAAAATDAADAAASAEAEAPRAGPAGLDKLLADAAGVVGVTAADAEGVKRVVFFLDTAKRSRPTTLESAVVSFCAAGQLEKLDEATQSAVLGVVEELARGATAEEARVLLPIVVDTVSRTCAVGADSAAAVAAIRFGAVERALLAFHHLARTVPREAGIATGFDFDAATRKRIGFTGQPQDVNGDTAIDAAKRGPFVAAFTALADHAKAFDARFAPVQDGLRRDASMHHQWAEAARGLVQARRRIDHAIVAAAARKEHAAAVAAARAAAAAAAGDDAEAAAAAADAAEAQVPAAAVPKASDVPVPAEIAAELEVATAKSKDLSDKLKHTALARDVCGSVTRLLAPLLREEPAVVPTTFEPSYRRAPKTGAPAVRTKRGRSDSNAKGGASSGKQSAGASKSSSSSSGAAAAASSGGAAGRGGKKGRGSDEPKAKRPNTGSNGDKPAGGRQDRAGSKGKGGGAAAAAGGAGKAGRGGRNGGGAAAAGGKGSSSNGGGRRRRQ</sequence>